<protein>
    <submittedName>
        <fullName evidence="1">Unnamed protein product</fullName>
    </submittedName>
</protein>
<dbReference type="EMBL" id="BSXT01001986">
    <property type="protein sequence ID" value="GMF46581.1"/>
    <property type="molecule type" value="Genomic_DNA"/>
</dbReference>
<proteinExistence type="predicted"/>
<dbReference type="InterPro" id="IPR051320">
    <property type="entry name" value="Viral_Replic_Matur_Polypro"/>
</dbReference>
<dbReference type="PANTHER" id="PTHR33064">
    <property type="entry name" value="POL PROTEIN"/>
    <property type="match status" value="1"/>
</dbReference>
<dbReference type="InterPro" id="IPR043128">
    <property type="entry name" value="Rev_trsase/Diguanyl_cyclase"/>
</dbReference>
<keyword evidence="2" id="KW-1185">Reference proteome</keyword>
<dbReference type="InterPro" id="IPR043502">
    <property type="entry name" value="DNA/RNA_pol_sf"/>
</dbReference>
<dbReference type="Gene3D" id="3.30.70.270">
    <property type="match status" value="2"/>
</dbReference>
<dbReference type="Gene3D" id="3.10.10.10">
    <property type="entry name" value="HIV Type 1 Reverse Transcriptase, subunit A, domain 1"/>
    <property type="match status" value="1"/>
</dbReference>
<dbReference type="Proteomes" id="UP001165121">
    <property type="component" value="Unassembled WGS sequence"/>
</dbReference>
<reference evidence="1" key="1">
    <citation type="submission" date="2023-04" db="EMBL/GenBank/DDBJ databases">
        <title>Phytophthora fragariaefolia NBRC 109709.</title>
        <authorList>
            <person name="Ichikawa N."/>
            <person name="Sato H."/>
            <person name="Tonouchi N."/>
        </authorList>
    </citation>
    <scope>NUCLEOTIDE SEQUENCE</scope>
    <source>
        <strain evidence="1">NBRC 109709</strain>
    </source>
</reference>
<sequence length="743" mass="83149">MNSDAEELLLGKDILSDLGINVDDMLAQFAHGADFVDDSDDFGVGDESLEPRTVDDLEHLIAHASDNGMDAEHLENLREVLNQYPDIWQDSLNSGPPARVEPLRIQLQEGATPLRCKQRKYAPLQRQFIRENVALLAKNGLVKENRAARWDSAVVPVRKPGSKSESRLTIDYRAVNQATVPIAGTMSNTAAIMDHVTGAVALAKFDMKNGFCCLVRTCVISGQGIHHDPSRVSALTELPLPSTSAELQYFICASNWLRDSIVDYARVVAPLLEKFDAEKKRVGRRNRNALNVAIAWTDAERSAFAAAIAAIKHSVLMKFPTEDDDLCMFCDASMNGYSIELNMVQAWDPTRPGFRLYCDHANLIYLFSLSMDVKQHVHDRLQRWSLRLLGLPQTPTAVADLSRLRPLSDANFVFPSQSDIVEAQKVAANAVSLLPVVEEERMLVVDHKLWISTGAKDLLAQIMVVAHCGAQGHRGEAATESLLGERFFIVQLHKKVSQFIKACLIRKHVKGPRQIQRPYDPTFPATVRNEALHWDFIYLGEMALPTPIVQANMNHTPMSSLADHSPGELFTGLQSPSALDVVVRPTLHGEELVIVDLTDVEPQLAQLRASLEGLHKEVGDIKEKKRLADMQRKTGAVCNFDVGDYVLWSRIDQRLPNNKLLGQWLDLFRIIEALPHAFNIQHLRTNKVYEVHGTGLKYYADADLNMIVEMQELVTSQGIVLDVKAFIEHRYNEALRRWGLLVQ</sequence>
<comment type="caution">
    <text evidence="1">The sequence shown here is derived from an EMBL/GenBank/DDBJ whole genome shotgun (WGS) entry which is preliminary data.</text>
</comment>
<accession>A0A9W6XWK8</accession>
<name>A0A9W6XWK8_9STRA</name>
<evidence type="ECO:0000313" key="2">
    <source>
        <dbReference type="Proteomes" id="UP001165121"/>
    </source>
</evidence>
<evidence type="ECO:0000313" key="1">
    <source>
        <dbReference type="EMBL" id="GMF46581.1"/>
    </source>
</evidence>
<dbReference type="PANTHER" id="PTHR33064:SF37">
    <property type="entry name" value="RIBONUCLEASE H"/>
    <property type="match status" value="1"/>
</dbReference>
<organism evidence="1 2">
    <name type="scientific">Phytophthora fragariaefolia</name>
    <dbReference type="NCBI Taxonomy" id="1490495"/>
    <lineage>
        <taxon>Eukaryota</taxon>
        <taxon>Sar</taxon>
        <taxon>Stramenopiles</taxon>
        <taxon>Oomycota</taxon>
        <taxon>Peronosporomycetes</taxon>
        <taxon>Peronosporales</taxon>
        <taxon>Peronosporaceae</taxon>
        <taxon>Phytophthora</taxon>
    </lineage>
</organism>
<dbReference type="AlphaFoldDB" id="A0A9W6XWK8"/>
<dbReference type="OrthoDB" id="1723222at2759"/>
<gene>
    <name evidence="1" type="ORF">Pfra01_001719900</name>
</gene>
<dbReference type="SUPFAM" id="SSF56672">
    <property type="entry name" value="DNA/RNA polymerases"/>
    <property type="match status" value="1"/>
</dbReference>